<dbReference type="Gene3D" id="1.10.3080.10">
    <property type="entry name" value="Clc chloride channel"/>
    <property type="match status" value="1"/>
</dbReference>
<accession>A0ABT8IXC6</accession>
<evidence type="ECO:0000313" key="11">
    <source>
        <dbReference type="EMBL" id="MDN4597484.1"/>
    </source>
</evidence>
<keyword evidence="7" id="KW-0869">Chloride channel</keyword>
<feature type="transmembrane region" description="Helical" evidence="10">
    <location>
        <begin position="15"/>
        <end position="41"/>
    </location>
</feature>
<evidence type="ECO:0000256" key="9">
    <source>
        <dbReference type="ARBA" id="ARBA00023303"/>
    </source>
</evidence>
<feature type="transmembrane region" description="Helical" evidence="10">
    <location>
        <begin position="267"/>
        <end position="291"/>
    </location>
</feature>
<evidence type="ECO:0000256" key="10">
    <source>
        <dbReference type="SAM" id="Phobius"/>
    </source>
</evidence>
<evidence type="ECO:0000256" key="8">
    <source>
        <dbReference type="ARBA" id="ARBA00023214"/>
    </source>
</evidence>
<reference evidence="11" key="1">
    <citation type="submission" date="2023-03" db="EMBL/GenBank/DDBJ databases">
        <title>MT1 and MT2 Draft Genomes of Novel Species.</title>
        <authorList>
            <person name="Venkateswaran K."/>
        </authorList>
    </citation>
    <scope>NUCLEOTIDE SEQUENCE</scope>
    <source>
        <strain evidence="11">F6_8S_P_1A</strain>
    </source>
</reference>
<protein>
    <submittedName>
        <fullName evidence="11">Chloride channel protein</fullName>
    </submittedName>
</protein>
<gene>
    <name evidence="11" type="ORF">P5G59_10050</name>
</gene>
<evidence type="ECO:0000256" key="3">
    <source>
        <dbReference type="ARBA" id="ARBA00022692"/>
    </source>
</evidence>
<keyword evidence="5" id="KW-0406">Ion transport</keyword>
<dbReference type="EMBL" id="JAROCB010000002">
    <property type="protein sequence ID" value="MDN4597484.1"/>
    <property type="molecule type" value="Genomic_DNA"/>
</dbReference>
<evidence type="ECO:0000313" key="12">
    <source>
        <dbReference type="Proteomes" id="UP001174210"/>
    </source>
</evidence>
<keyword evidence="12" id="KW-1185">Reference proteome</keyword>
<dbReference type="InterPro" id="IPR014743">
    <property type="entry name" value="Cl-channel_core"/>
</dbReference>
<dbReference type="InterPro" id="IPR050368">
    <property type="entry name" value="ClC-type_chloride_channel"/>
</dbReference>
<organism evidence="11 12">
    <name type="scientific">Leifsonia virtsii</name>
    <dbReference type="NCBI Taxonomy" id="3035915"/>
    <lineage>
        <taxon>Bacteria</taxon>
        <taxon>Bacillati</taxon>
        <taxon>Actinomycetota</taxon>
        <taxon>Actinomycetes</taxon>
        <taxon>Micrococcales</taxon>
        <taxon>Microbacteriaceae</taxon>
        <taxon>Leifsonia</taxon>
    </lineage>
</organism>
<dbReference type="PRINTS" id="PR00762">
    <property type="entry name" value="CLCHANNEL"/>
</dbReference>
<feature type="transmembrane region" description="Helical" evidence="10">
    <location>
        <begin position="297"/>
        <end position="317"/>
    </location>
</feature>
<dbReference type="PANTHER" id="PTHR43427">
    <property type="entry name" value="CHLORIDE CHANNEL PROTEIN CLC-E"/>
    <property type="match status" value="1"/>
</dbReference>
<keyword evidence="6 10" id="KW-0472">Membrane</keyword>
<feature type="transmembrane region" description="Helical" evidence="10">
    <location>
        <begin position="162"/>
        <end position="187"/>
    </location>
</feature>
<dbReference type="InterPro" id="IPR001807">
    <property type="entry name" value="ClC"/>
</dbReference>
<dbReference type="PANTHER" id="PTHR43427:SF6">
    <property type="entry name" value="CHLORIDE CHANNEL PROTEIN CLC-E"/>
    <property type="match status" value="1"/>
</dbReference>
<feature type="transmembrane region" description="Helical" evidence="10">
    <location>
        <begin position="234"/>
        <end position="255"/>
    </location>
</feature>
<dbReference type="SUPFAM" id="SSF81340">
    <property type="entry name" value="Clc chloride channel"/>
    <property type="match status" value="1"/>
</dbReference>
<proteinExistence type="predicted"/>
<keyword evidence="9" id="KW-0407">Ion channel</keyword>
<comment type="subcellular location">
    <subcellularLocation>
        <location evidence="1">Membrane</location>
        <topology evidence="1">Multi-pass membrane protein</topology>
    </subcellularLocation>
</comment>
<feature type="transmembrane region" description="Helical" evidence="10">
    <location>
        <begin position="69"/>
        <end position="86"/>
    </location>
</feature>
<evidence type="ECO:0000256" key="6">
    <source>
        <dbReference type="ARBA" id="ARBA00023136"/>
    </source>
</evidence>
<dbReference type="Proteomes" id="UP001174210">
    <property type="component" value="Unassembled WGS sequence"/>
</dbReference>
<comment type="caution">
    <text evidence="11">The sequence shown here is derived from an EMBL/GenBank/DDBJ whole genome shotgun (WGS) entry which is preliminary data.</text>
</comment>
<evidence type="ECO:0000256" key="1">
    <source>
        <dbReference type="ARBA" id="ARBA00004141"/>
    </source>
</evidence>
<feature type="transmembrane region" description="Helical" evidence="10">
    <location>
        <begin position="398"/>
        <end position="416"/>
    </location>
</feature>
<keyword evidence="8" id="KW-0868">Chloride</keyword>
<evidence type="ECO:0000256" key="7">
    <source>
        <dbReference type="ARBA" id="ARBA00023173"/>
    </source>
</evidence>
<feature type="transmembrane region" description="Helical" evidence="10">
    <location>
        <begin position="329"/>
        <end position="353"/>
    </location>
</feature>
<evidence type="ECO:0000256" key="2">
    <source>
        <dbReference type="ARBA" id="ARBA00022448"/>
    </source>
</evidence>
<evidence type="ECO:0000256" key="5">
    <source>
        <dbReference type="ARBA" id="ARBA00023065"/>
    </source>
</evidence>
<evidence type="ECO:0000256" key="4">
    <source>
        <dbReference type="ARBA" id="ARBA00022989"/>
    </source>
</evidence>
<keyword evidence="3 10" id="KW-0812">Transmembrane</keyword>
<dbReference type="RefSeq" id="WP_301218508.1">
    <property type="nucleotide sequence ID" value="NZ_JAROCB010000002.1"/>
</dbReference>
<keyword evidence="2" id="KW-0813">Transport</keyword>
<sequence>MPSIPSAPGRSTPGWLVRLIVVTALVGVGAGVGGGLVYLGLHAIQHLAFGYSEGDFYEGLLDAPPVNRVVALAVAGVIGGVGWWALRRWGARSPSHAVVSVEQAVGGRRMPGVVTLFNAGLQVIIVGLGASIGREVAPREVGALWAGWLAERAGVTARERRILVACGAGAGLAAVYNVPFGGAVFAVEILLAEVSFATVLPAFATSAIAALVARAVVPANPLYQLPELHLSPTVVVWSLLAGPLIGLAAVGFVRGARFAQDHRPKSWGILIVMPLTFVAVGVASLWLPAILGNGRALGQLAFAAALPLIVILLTTLVKAAATIGTIGAGAAGGTLTPSLAIGAGLGLAGGAVWSHLWPGAPLPAFALIGAAAFLAVTMRAPLTALLLTVEFTGQGPDLLVPIMLCIAGAVAVGYVLERARVTGVA</sequence>
<dbReference type="CDD" id="cd01033">
    <property type="entry name" value="ClC_like"/>
    <property type="match status" value="1"/>
</dbReference>
<dbReference type="Pfam" id="PF00654">
    <property type="entry name" value="Voltage_CLC"/>
    <property type="match status" value="1"/>
</dbReference>
<keyword evidence="4 10" id="KW-1133">Transmembrane helix</keyword>
<feature type="transmembrane region" description="Helical" evidence="10">
    <location>
        <begin position="194"/>
        <end position="214"/>
    </location>
</feature>
<feature type="transmembrane region" description="Helical" evidence="10">
    <location>
        <begin position="365"/>
        <end position="386"/>
    </location>
</feature>
<name>A0ABT8IXC6_9MICO</name>